<dbReference type="Proteomes" id="UP001151760">
    <property type="component" value="Unassembled WGS sequence"/>
</dbReference>
<organism evidence="2 3">
    <name type="scientific">Tanacetum coccineum</name>
    <dbReference type="NCBI Taxonomy" id="301880"/>
    <lineage>
        <taxon>Eukaryota</taxon>
        <taxon>Viridiplantae</taxon>
        <taxon>Streptophyta</taxon>
        <taxon>Embryophyta</taxon>
        <taxon>Tracheophyta</taxon>
        <taxon>Spermatophyta</taxon>
        <taxon>Magnoliopsida</taxon>
        <taxon>eudicotyledons</taxon>
        <taxon>Gunneridae</taxon>
        <taxon>Pentapetalae</taxon>
        <taxon>asterids</taxon>
        <taxon>campanulids</taxon>
        <taxon>Asterales</taxon>
        <taxon>Asteraceae</taxon>
        <taxon>Asteroideae</taxon>
        <taxon>Anthemideae</taxon>
        <taxon>Anthemidinae</taxon>
        <taxon>Tanacetum</taxon>
    </lineage>
</organism>
<dbReference type="SUPFAM" id="SSF56672">
    <property type="entry name" value="DNA/RNA polymerases"/>
    <property type="match status" value="1"/>
</dbReference>
<proteinExistence type="predicted"/>
<dbReference type="EMBL" id="BQNB010013535">
    <property type="protein sequence ID" value="GJT17181.1"/>
    <property type="molecule type" value="Genomic_DNA"/>
</dbReference>
<name>A0ABQ5BQQ6_9ASTR</name>
<accession>A0ABQ5BQQ6</accession>
<evidence type="ECO:0000313" key="3">
    <source>
        <dbReference type="Proteomes" id="UP001151760"/>
    </source>
</evidence>
<feature type="domain" description="Reverse transcriptase" evidence="1">
    <location>
        <begin position="145"/>
        <end position="259"/>
    </location>
</feature>
<evidence type="ECO:0000313" key="2">
    <source>
        <dbReference type="EMBL" id="GJT17181.1"/>
    </source>
</evidence>
<dbReference type="InterPro" id="IPR000477">
    <property type="entry name" value="RT_dom"/>
</dbReference>
<reference evidence="2" key="1">
    <citation type="journal article" date="2022" name="Int. J. Mol. Sci.">
        <title>Draft Genome of Tanacetum Coccineum: Genomic Comparison of Closely Related Tanacetum-Family Plants.</title>
        <authorList>
            <person name="Yamashiro T."/>
            <person name="Shiraishi A."/>
            <person name="Nakayama K."/>
            <person name="Satake H."/>
        </authorList>
    </citation>
    <scope>NUCLEOTIDE SEQUENCE</scope>
</reference>
<dbReference type="Pfam" id="PF00078">
    <property type="entry name" value="RVT_1"/>
    <property type="match status" value="1"/>
</dbReference>
<dbReference type="CDD" id="cd01650">
    <property type="entry name" value="RT_nLTR_like"/>
    <property type="match status" value="1"/>
</dbReference>
<reference evidence="2" key="2">
    <citation type="submission" date="2022-01" db="EMBL/GenBank/DDBJ databases">
        <authorList>
            <person name="Yamashiro T."/>
            <person name="Shiraishi A."/>
            <person name="Satake H."/>
            <person name="Nakayama K."/>
        </authorList>
    </citation>
    <scope>NUCLEOTIDE SEQUENCE</scope>
</reference>
<gene>
    <name evidence="2" type="ORF">Tco_0875887</name>
</gene>
<protein>
    <submittedName>
        <fullName evidence="2">Retrovirus-related pol polyprotein LINE-1</fullName>
    </submittedName>
</protein>
<dbReference type="InterPro" id="IPR043502">
    <property type="entry name" value="DNA/RNA_pol_sf"/>
</dbReference>
<sequence>MLLAKREAKIAVARAKDKAYEDLYKKLDSKEGANDIYKIAKARERRRRDLGNVRYIKDEGGRTIVREEDIRKRWGEINQREVRIALQKTGRNKVVGLDQIPIETWKCLKDEGVKWLTCLFNKIFSSAKMPDEWRLSEVIPIYKNKGDVQACGNYRGIKLLSHTMKLWERVIERRLRRETRVTENQFGFMPGRSTTEAIHLLRSLMEKYRKRQRDLHMAFLDLEKAYDCIPRELVWRTLIDKGAPRRYLRVLRDMYEGAKTRVRTSVGDTNFFPVEVGLNSILEKWRKALEDKGLRISRDKTEYLRCDFGRYEFVHQEVETRIGDQILQPNESFRYLGSVFHRSGRVDDDVAHRIRACWVKWRAASGVLCDRRIPLKLKGKFYRVAIRPAMLYGSECWPITKAQENRVEVAELRMLRWTCGKSTVDMIPNGVFRAELEVDSIIDKMREGRLRWFGHLKRRPQTAPVRRVEALLVDGSRRRDRPKLRWEDRLKQDMKELRLSEDMTSDRNAWRDRIRTSR</sequence>
<dbReference type="PANTHER" id="PTHR46238:SF11">
    <property type="entry name" value="AGAMOUS-LIKE MADS-BOX PROTEIN AGL16"/>
    <property type="match status" value="1"/>
</dbReference>
<comment type="caution">
    <text evidence="2">The sequence shown here is derived from an EMBL/GenBank/DDBJ whole genome shotgun (WGS) entry which is preliminary data.</text>
</comment>
<keyword evidence="3" id="KW-1185">Reference proteome</keyword>
<evidence type="ECO:0000259" key="1">
    <source>
        <dbReference type="Pfam" id="PF00078"/>
    </source>
</evidence>
<dbReference type="PANTHER" id="PTHR46238">
    <property type="entry name" value="REVERSE TRANSCRIPTASE DOMAIN-CONTAINING PROTEIN"/>
    <property type="match status" value="1"/>
</dbReference>